<dbReference type="Pfam" id="PF17172">
    <property type="entry name" value="GST_N_4"/>
    <property type="match status" value="1"/>
</dbReference>
<keyword evidence="2" id="KW-0472">Membrane</keyword>
<dbReference type="PANTHER" id="PTHR12289">
    <property type="entry name" value="METAXIN RELATED"/>
    <property type="match status" value="1"/>
</dbReference>
<feature type="domain" description="Metaxin glutathione S-transferase" evidence="3">
    <location>
        <begin position="216"/>
        <end position="277"/>
    </location>
</feature>
<dbReference type="SUPFAM" id="SSF47616">
    <property type="entry name" value="GST C-terminal domain-like"/>
    <property type="match status" value="1"/>
</dbReference>
<sequence>MSDAAQKLTCNIRTRLVSIGIITILTLSIYSARHSQEARRTIYTSRMVRGTQVSGSDTNPMVTLYQLGRAPHSPSLTPFAIKLETYLRVANIPYKNDHSGKSSSKGKFPWISYNGKKIADSEFCIEFLNKERNIDLNNHLSAEQRGAGRALQKMVEENTYWTVVLDRWVYDKTNGAPTALGVPKILRWLFRSRIKTAAKKQGMGRHTQDEVEQILRSDINAVSDYIGTKKFLFGDAVSQYDCAVFGMMAAMFYEPFGGIARGVITDFPVVRGYCDRMKAEFWPDWEECTTGGGTRQATK</sequence>
<evidence type="ECO:0000259" key="3">
    <source>
        <dbReference type="Pfam" id="PF17171"/>
    </source>
</evidence>
<organism evidence="5 6">
    <name type="scientific">Mizuhopecten yessoensis</name>
    <name type="common">Japanese scallop</name>
    <name type="synonym">Patinopecten yessoensis</name>
    <dbReference type="NCBI Taxonomy" id="6573"/>
    <lineage>
        <taxon>Eukaryota</taxon>
        <taxon>Metazoa</taxon>
        <taxon>Spiralia</taxon>
        <taxon>Lophotrochozoa</taxon>
        <taxon>Mollusca</taxon>
        <taxon>Bivalvia</taxon>
        <taxon>Autobranchia</taxon>
        <taxon>Pteriomorphia</taxon>
        <taxon>Pectinida</taxon>
        <taxon>Pectinoidea</taxon>
        <taxon>Pectinidae</taxon>
        <taxon>Mizuhopecten</taxon>
    </lineage>
</organism>
<dbReference type="GO" id="GO:0005737">
    <property type="term" value="C:cytoplasm"/>
    <property type="evidence" value="ECO:0007669"/>
    <property type="project" value="TreeGrafter"/>
</dbReference>
<feature type="domain" description="Thioredoxin-like fold" evidence="4">
    <location>
        <begin position="78"/>
        <end position="172"/>
    </location>
</feature>
<dbReference type="CDD" id="cd03193">
    <property type="entry name" value="GST_C_Metaxin"/>
    <property type="match status" value="1"/>
</dbReference>
<proteinExistence type="inferred from homology"/>
<dbReference type="Gene3D" id="1.20.1050.10">
    <property type="match status" value="1"/>
</dbReference>
<dbReference type="SFLD" id="SFLDS00019">
    <property type="entry name" value="Glutathione_Transferase_(cytos"/>
    <property type="match status" value="1"/>
</dbReference>
<evidence type="ECO:0000256" key="1">
    <source>
        <dbReference type="ARBA" id="ARBA00006475"/>
    </source>
</evidence>
<comment type="caution">
    <text evidence="5">The sequence shown here is derived from an EMBL/GenBank/DDBJ whole genome shotgun (WGS) entry which is preliminary data.</text>
</comment>
<keyword evidence="2" id="KW-1133">Transmembrane helix</keyword>
<dbReference type="OrthoDB" id="5809458at2759"/>
<gene>
    <name evidence="5" type="ORF">KP79_PYT04196</name>
</gene>
<keyword evidence="2" id="KW-0812">Transmembrane</keyword>
<dbReference type="Proteomes" id="UP000242188">
    <property type="component" value="Unassembled WGS sequence"/>
</dbReference>
<reference evidence="5 6" key="1">
    <citation type="journal article" date="2017" name="Nat. Ecol. Evol.">
        <title>Scallop genome provides insights into evolution of bilaterian karyotype and development.</title>
        <authorList>
            <person name="Wang S."/>
            <person name="Zhang J."/>
            <person name="Jiao W."/>
            <person name="Li J."/>
            <person name="Xun X."/>
            <person name="Sun Y."/>
            <person name="Guo X."/>
            <person name="Huan P."/>
            <person name="Dong B."/>
            <person name="Zhang L."/>
            <person name="Hu X."/>
            <person name="Sun X."/>
            <person name="Wang J."/>
            <person name="Zhao C."/>
            <person name="Wang Y."/>
            <person name="Wang D."/>
            <person name="Huang X."/>
            <person name="Wang R."/>
            <person name="Lv J."/>
            <person name="Li Y."/>
            <person name="Zhang Z."/>
            <person name="Liu B."/>
            <person name="Lu W."/>
            <person name="Hui Y."/>
            <person name="Liang J."/>
            <person name="Zhou Z."/>
            <person name="Hou R."/>
            <person name="Li X."/>
            <person name="Liu Y."/>
            <person name="Li H."/>
            <person name="Ning X."/>
            <person name="Lin Y."/>
            <person name="Zhao L."/>
            <person name="Xing Q."/>
            <person name="Dou J."/>
            <person name="Li Y."/>
            <person name="Mao J."/>
            <person name="Guo H."/>
            <person name="Dou H."/>
            <person name="Li T."/>
            <person name="Mu C."/>
            <person name="Jiang W."/>
            <person name="Fu Q."/>
            <person name="Fu X."/>
            <person name="Miao Y."/>
            <person name="Liu J."/>
            <person name="Yu Q."/>
            <person name="Li R."/>
            <person name="Liao H."/>
            <person name="Li X."/>
            <person name="Kong Y."/>
            <person name="Jiang Z."/>
            <person name="Chourrout D."/>
            <person name="Li R."/>
            <person name="Bao Z."/>
        </authorList>
    </citation>
    <scope>NUCLEOTIDE SEQUENCE [LARGE SCALE GENOMIC DNA]</scope>
    <source>
        <strain evidence="5 6">PY_sf001</strain>
    </source>
</reference>
<keyword evidence="6" id="KW-1185">Reference proteome</keyword>
<dbReference type="InterPro" id="IPR036249">
    <property type="entry name" value="Thioredoxin-like_sf"/>
</dbReference>
<feature type="transmembrane region" description="Helical" evidence="2">
    <location>
        <begin position="12"/>
        <end position="30"/>
    </location>
</feature>
<comment type="similarity">
    <text evidence="1">Belongs to the FAX family.</text>
</comment>
<dbReference type="PANTHER" id="PTHR12289:SF41">
    <property type="entry name" value="FAILED AXON CONNECTIONS-RELATED"/>
    <property type="match status" value="1"/>
</dbReference>
<dbReference type="InterPro" id="IPR033468">
    <property type="entry name" value="Metaxin_GST"/>
</dbReference>
<dbReference type="InterPro" id="IPR040079">
    <property type="entry name" value="Glutathione_S-Trfase"/>
</dbReference>
<dbReference type="Pfam" id="PF17171">
    <property type="entry name" value="GST_C_6"/>
    <property type="match status" value="1"/>
</dbReference>
<evidence type="ECO:0000259" key="4">
    <source>
        <dbReference type="Pfam" id="PF17172"/>
    </source>
</evidence>
<accession>A0A210PIK6</accession>
<evidence type="ECO:0000313" key="6">
    <source>
        <dbReference type="Proteomes" id="UP000242188"/>
    </source>
</evidence>
<dbReference type="InterPro" id="IPR026928">
    <property type="entry name" value="FAX/IsoI-like"/>
</dbReference>
<protein>
    <submittedName>
        <fullName evidence="5">Failed axon connections-like</fullName>
    </submittedName>
</protein>
<dbReference type="SFLD" id="SFLDG01180">
    <property type="entry name" value="SUF1"/>
    <property type="match status" value="1"/>
</dbReference>
<name>A0A210PIK6_MIZYE</name>
<evidence type="ECO:0000256" key="2">
    <source>
        <dbReference type="SAM" id="Phobius"/>
    </source>
</evidence>
<dbReference type="AlphaFoldDB" id="A0A210PIK6"/>
<dbReference type="InterPro" id="IPR050931">
    <property type="entry name" value="Mito_Protein_Transport_Metaxin"/>
</dbReference>
<dbReference type="InterPro" id="IPR036282">
    <property type="entry name" value="Glutathione-S-Trfase_C_sf"/>
</dbReference>
<dbReference type="InterPro" id="IPR012336">
    <property type="entry name" value="Thioredoxin-like_fold"/>
</dbReference>
<dbReference type="SUPFAM" id="SSF52833">
    <property type="entry name" value="Thioredoxin-like"/>
    <property type="match status" value="1"/>
</dbReference>
<dbReference type="SFLD" id="SFLDG01200">
    <property type="entry name" value="SUF1.1"/>
    <property type="match status" value="1"/>
</dbReference>
<evidence type="ECO:0000313" key="5">
    <source>
        <dbReference type="EMBL" id="OWF36328.1"/>
    </source>
</evidence>
<dbReference type="EMBL" id="NEDP02076638">
    <property type="protein sequence ID" value="OWF36328.1"/>
    <property type="molecule type" value="Genomic_DNA"/>
</dbReference>